<dbReference type="PANTHER" id="PTHR44858:SF1">
    <property type="entry name" value="UDP-N-ACETYLGLUCOSAMINE--PEPTIDE N-ACETYLGLUCOSAMINYLTRANSFERASE SPINDLY-RELATED"/>
    <property type="match status" value="1"/>
</dbReference>
<reference evidence="3" key="1">
    <citation type="submission" date="2014-11" db="EMBL/GenBank/DDBJ databases">
        <authorList>
            <person name="Malar M.C."/>
            <person name="Sen D."/>
            <person name="Tripathy S."/>
        </authorList>
    </citation>
    <scope>NUCLEOTIDE SEQUENCE</scope>
    <source>
        <strain evidence="3">BDU141951</strain>
    </source>
</reference>
<dbReference type="SMART" id="SM00028">
    <property type="entry name" value="TPR"/>
    <property type="match status" value="2"/>
</dbReference>
<name>A0A0C1V619_9CYAN</name>
<evidence type="ECO:0000256" key="2">
    <source>
        <dbReference type="ARBA" id="ARBA00022803"/>
    </source>
</evidence>
<reference evidence="3" key="2">
    <citation type="journal article" date="2015" name="Genome Announc.">
        <title>Draft Genome Sequence of Filamentous Marine Cyanobacterium Lyngbya confervoides Strain BDU141951.</title>
        <authorList>
            <person name="Chandrababunaidu M.M."/>
            <person name="Sen D."/>
            <person name="Tripathy S."/>
        </authorList>
    </citation>
    <scope>NUCLEOTIDE SEQUENCE</scope>
    <source>
        <strain evidence="3">BDU141951</strain>
    </source>
</reference>
<dbReference type="AlphaFoldDB" id="A0A0C1V619"/>
<reference evidence="3" key="3">
    <citation type="submission" date="2020-02" db="EMBL/GenBank/DDBJ databases">
        <authorList>
            <person name="Sarangi A.N."/>
            <person name="Ghosh S."/>
            <person name="Mukherjee M."/>
            <person name="Tripathy S."/>
        </authorList>
    </citation>
    <scope>NUCLEOTIDE SEQUENCE</scope>
    <source>
        <strain evidence="3">BDU141951</strain>
    </source>
</reference>
<proteinExistence type="predicted"/>
<dbReference type="InterPro" id="IPR011990">
    <property type="entry name" value="TPR-like_helical_dom_sf"/>
</dbReference>
<dbReference type="InterPro" id="IPR019734">
    <property type="entry name" value="TPR_rpt"/>
</dbReference>
<dbReference type="PANTHER" id="PTHR44858">
    <property type="entry name" value="TETRATRICOPEPTIDE REPEAT PROTEIN 6"/>
    <property type="match status" value="1"/>
</dbReference>
<dbReference type="PROSITE" id="PS50005">
    <property type="entry name" value="TPR"/>
    <property type="match status" value="1"/>
</dbReference>
<sequence>MGSDAQALLEDLKDADVNVRQVATEALWRLWYTQKGAYGAQLLVRSQNLMDRGQTDEAETILTETIEAMPDFAEAWNRRAVLYYIQQRYWTAIADCDRVLELVPYHFGALHGLGLCHMRLGNHTAAIQTFRRALAVQPYATTNQRLILECTAQLS</sequence>
<gene>
    <name evidence="3" type="ORF">QQ91_010975</name>
</gene>
<dbReference type="EMBL" id="JTHE02000003">
    <property type="protein sequence ID" value="NEV67641.1"/>
    <property type="molecule type" value="Genomic_DNA"/>
</dbReference>
<accession>A0A0C1V619</accession>
<evidence type="ECO:0000313" key="3">
    <source>
        <dbReference type="EMBL" id="NEV67641.1"/>
    </source>
</evidence>
<evidence type="ECO:0000256" key="1">
    <source>
        <dbReference type="ARBA" id="ARBA00022737"/>
    </source>
</evidence>
<keyword evidence="2" id="KW-0802">TPR repeat</keyword>
<organism evidence="3">
    <name type="scientific">Lyngbya confervoides BDU141951</name>
    <dbReference type="NCBI Taxonomy" id="1574623"/>
    <lineage>
        <taxon>Bacteria</taxon>
        <taxon>Bacillati</taxon>
        <taxon>Cyanobacteriota</taxon>
        <taxon>Cyanophyceae</taxon>
        <taxon>Oscillatoriophycideae</taxon>
        <taxon>Oscillatoriales</taxon>
        <taxon>Microcoleaceae</taxon>
        <taxon>Lyngbya</taxon>
    </lineage>
</organism>
<keyword evidence="1" id="KW-0677">Repeat</keyword>
<protein>
    <submittedName>
        <fullName evidence="3">Tetratricopeptide repeat protein</fullName>
    </submittedName>
</protein>
<dbReference type="Gene3D" id="1.25.40.10">
    <property type="entry name" value="Tetratricopeptide repeat domain"/>
    <property type="match status" value="1"/>
</dbReference>
<comment type="caution">
    <text evidence="3">The sequence shown here is derived from an EMBL/GenBank/DDBJ whole genome shotgun (WGS) entry which is preliminary data.</text>
</comment>
<dbReference type="Pfam" id="PF13424">
    <property type="entry name" value="TPR_12"/>
    <property type="match status" value="1"/>
</dbReference>
<dbReference type="InterPro" id="IPR050498">
    <property type="entry name" value="Ycf3"/>
</dbReference>
<dbReference type="SUPFAM" id="SSF48452">
    <property type="entry name" value="TPR-like"/>
    <property type="match status" value="1"/>
</dbReference>